<keyword evidence="1" id="KW-0812">Transmembrane</keyword>
<evidence type="ECO:0000313" key="2">
    <source>
        <dbReference type="EMBL" id="JAH01555.1"/>
    </source>
</evidence>
<reference evidence="2" key="2">
    <citation type="journal article" date="2015" name="Fish Shellfish Immunol.">
        <title>Early steps in the European eel (Anguilla anguilla)-Vibrio vulnificus interaction in the gills: Role of the RtxA13 toxin.</title>
        <authorList>
            <person name="Callol A."/>
            <person name="Pajuelo D."/>
            <person name="Ebbesson L."/>
            <person name="Teles M."/>
            <person name="MacKenzie S."/>
            <person name="Amaro C."/>
        </authorList>
    </citation>
    <scope>NUCLEOTIDE SEQUENCE</scope>
</reference>
<accession>A0A0E9PBY4</accession>
<keyword evidence="1" id="KW-0472">Membrane</keyword>
<dbReference type="AlphaFoldDB" id="A0A0E9PBY4"/>
<organism evidence="2">
    <name type="scientific">Anguilla anguilla</name>
    <name type="common">European freshwater eel</name>
    <name type="synonym">Muraena anguilla</name>
    <dbReference type="NCBI Taxonomy" id="7936"/>
    <lineage>
        <taxon>Eukaryota</taxon>
        <taxon>Metazoa</taxon>
        <taxon>Chordata</taxon>
        <taxon>Craniata</taxon>
        <taxon>Vertebrata</taxon>
        <taxon>Euteleostomi</taxon>
        <taxon>Actinopterygii</taxon>
        <taxon>Neopterygii</taxon>
        <taxon>Teleostei</taxon>
        <taxon>Anguilliformes</taxon>
        <taxon>Anguillidae</taxon>
        <taxon>Anguilla</taxon>
    </lineage>
</organism>
<name>A0A0E9PBY4_ANGAN</name>
<reference evidence="2" key="1">
    <citation type="submission" date="2014-11" db="EMBL/GenBank/DDBJ databases">
        <authorList>
            <person name="Amaro Gonzalez C."/>
        </authorList>
    </citation>
    <scope>NUCLEOTIDE SEQUENCE</scope>
</reference>
<protein>
    <submittedName>
        <fullName evidence="2">Uncharacterized protein</fullName>
    </submittedName>
</protein>
<proteinExistence type="predicted"/>
<evidence type="ECO:0000256" key="1">
    <source>
        <dbReference type="SAM" id="Phobius"/>
    </source>
</evidence>
<keyword evidence="1" id="KW-1133">Transmembrane helix</keyword>
<feature type="transmembrane region" description="Helical" evidence="1">
    <location>
        <begin position="7"/>
        <end position="26"/>
    </location>
</feature>
<sequence length="35" mass="4217">MGESGCMVFFIIYFECIIFFIIYIHYFQVCLLLAE</sequence>
<dbReference type="EMBL" id="GBXM01107022">
    <property type="protein sequence ID" value="JAH01555.1"/>
    <property type="molecule type" value="Transcribed_RNA"/>
</dbReference>